<gene>
    <name evidence="1" type="ORF">LCGC14_1750080</name>
</gene>
<protein>
    <submittedName>
        <fullName evidence="1">Uncharacterized protein</fullName>
    </submittedName>
</protein>
<comment type="caution">
    <text evidence="1">The sequence shown here is derived from an EMBL/GenBank/DDBJ whole genome shotgun (WGS) entry which is preliminary data.</text>
</comment>
<sequence length="40" mass="4708">MENEQAKALCYYTEYPCGRTNCDTYIICKAQYKKNGHKEV</sequence>
<dbReference type="AlphaFoldDB" id="A0A0F9K3N9"/>
<proteinExistence type="predicted"/>
<evidence type="ECO:0000313" key="1">
    <source>
        <dbReference type="EMBL" id="KKM05838.1"/>
    </source>
</evidence>
<dbReference type="EMBL" id="LAZR01016131">
    <property type="protein sequence ID" value="KKM05838.1"/>
    <property type="molecule type" value="Genomic_DNA"/>
</dbReference>
<reference evidence="1" key="1">
    <citation type="journal article" date="2015" name="Nature">
        <title>Complex archaea that bridge the gap between prokaryotes and eukaryotes.</title>
        <authorList>
            <person name="Spang A."/>
            <person name="Saw J.H."/>
            <person name="Jorgensen S.L."/>
            <person name="Zaremba-Niedzwiedzka K."/>
            <person name="Martijn J."/>
            <person name="Lind A.E."/>
            <person name="van Eijk R."/>
            <person name="Schleper C."/>
            <person name="Guy L."/>
            <person name="Ettema T.J."/>
        </authorList>
    </citation>
    <scope>NUCLEOTIDE SEQUENCE</scope>
</reference>
<name>A0A0F9K3N9_9ZZZZ</name>
<organism evidence="1">
    <name type="scientific">marine sediment metagenome</name>
    <dbReference type="NCBI Taxonomy" id="412755"/>
    <lineage>
        <taxon>unclassified sequences</taxon>
        <taxon>metagenomes</taxon>
        <taxon>ecological metagenomes</taxon>
    </lineage>
</organism>
<accession>A0A0F9K3N9</accession>